<feature type="domain" description="Methionyl/Valyl/Leucyl/Isoleucyl-tRNA synthetase anticodon-binding" evidence="8">
    <location>
        <begin position="132"/>
        <end position="221"/>
    </location>
</feature>
<evidence type="ECO:0000256" key="4">
    <source>
        <dbReference type="ARBA" id="ARBA00022917"/>
    </source>
</evidence>
<dbReference type="GO" id="GO:0006428">
    <property type="term" value="P:isoleucyl-tRNA aminoacylation"/>
    <property type="evidence" value="ECO:0007669"/>
    <property type="project" value="TreeGrafter"/>
</dbReference>
<protein>
    <recommendedName>
        <fullName evidence="10">Methionyl/Valyl/Leucyl/Isoleucyl-tRNA synthetase anticodon-binding domain-containing protein</fullName>
    </recommendedName>
</protein>
<dbReference type="SUPFAM" id="SSF52374">
    <property type="entry name" value="Nucleotidylyl transferase"/>
    <property type="match status" value="1"/>
</dbReference>
<keyword evidence="3" id="KW-0067">ATP-binding</keyword>
<dbReference type="InterPro" id="IPR009080">
    <property type="entry name" value="tRNAsynth_Ia_anticodon-bd"/>
</dbReference>
<comment type="catalytic activity">
    <reaction evidence="6">
        <text>tRNA(Ile) + L-isoleucine + ATP = L-isoleucyl-tRNA(Ile) + AMP + diphosphate</text>
        <dbReference type="Rhea" id="RHEA:11060"/>
        <dbReference type="Rhea" id="RHEA-COMP:9666"/>
        <dbReference type="Rhea" id="RHEA-COMP:9695"/>
        <dbReference type="ChEBI" id="CHEBI:30616"/>
        <dbReference type="ChEBI" id="CHEBI:33019"/>
        <dbReference type="ChEBI" id="CHEBI:58045"/>
        <dbReference type="ChEBI" id="CHEBI:78442"/>
        <dbReference type="ChEBI" id="CHEBI:78528"/>
        <dbReference type="ChEBI" id="CHEBI:456215"/>
        <dbReference type="EC" id="6.1.1.5"/>
    </reaction>
</comment>
<feature type="non-terminal residue" evidence="9">
    <location>
        <position position="232"/>
    </location>
</feature>
<dbReference type="CDD" id="cd07961">
    <property type="entry name" value="Anticodon_Ia_Ile_ABEc"/>
    <property type="match status" value="1"/>
</dbReference>
<accession>A0A383E4K3</accession>
<dbReference type="Pfam" id="PF08264">
    <property type="entry name" value="Anticodon_1"/>
    <property type="match status" value="1"/>
</dbReference>
<sequence length="232" mass="26614">DYICEAIDQTRGWFYSLHAIAALVSDSVAYRNCVCLSHIVDEDGKKMSKSLGNIVNPYDVFDHIGADPLRWYFLARLAPESQKRISVDIVREVASSFVNTLWNTYAFFTLYASLDDIDLDDEVALTDRPEIDRWALALTHHTVRTVTDAMDTYDARGAGQALENFVDQLSNWYIRRNRRRFWKSDAGTDKQSAYLTLYQCLDTLQRLIAPFMPFLAEAMYQNLVCSRDPTAP</sequence>
<dbReference type="GO" id="GO:0004822">
    <property type="term" value="F:isoleucine-tRNA ligase activity"/>
    <property type="evidence" value="ECO:0007669"/>
    <property type="project" value="UniProtKB-EC"/>
</dbReference>
<proteinExistence type="predicted"/>
<name>A0A383E4K3_9ZZZZ</name>
<dbReference type="AlphaFoldDB" id="A0A383E4K3"/>
<organism evidence="9">
    <name type="scientific">marine metagenome</name>
    <dbReference type="NCBI Taxonomy" id="408172"/>
    <lineage>
        <taxon>unclassified sequences</taxon>
        <taxon>metagenomes</taxon>
        <taxon>ecological metagenomes</taxon>
    </lineage>
</organism>
<dbReference type="Pfam" id="PF00133">
    <property type="entry name" value="tRNA-synt_1"/>
    <property type="match status" value="1"/>
</dbReference>
<dbReference type="PANTHER" id="PTHR42780">
    <property type="entry name" value="SOLEUCYL-TRNA SYNTHETASE"/>
    <property type="match status" value="1"/>
</dbReference>
<feature type="non-terminal residue" evidence="9">
    <location>
        <position position="1"/>
    </location>
</feature>
<evidence type="ECO:0000256" key="3">
    <source>
        <dbReference type="ARBA" id="ARBA00022840"/>
    </source>
</evidence>
<evidence type="ECO:0000256" key="1">
    <source>
        <dbReference type="ARBA" id="ARBA00022598"/>
    </source>
</evidence>
<feature type="domain" description="Aminoacyl-tRNA synthetase class Ia" evidence="7">
    <location>
        <begin position="1"/>
        <end position="74"/>
    </location>
</feature>
<keyword evidence="2" id="KW-0547">Nucleotide-binding</keyword>
<dbReference type="InterPro" id="IPR002300">
    <property type="entry name" value="aa-tRNA-synth_Ia"/>
</dbReference>
<dbReference type="GO" id="GO:0005524">
    <property type="term" value="F:ATP binding"/>
    <property type="evidence" value="ECO:0007669"/>
    <property type="project" value="UniProtKB-KW"/>
</dbReference>
<evidence type="ECO:0000256" key="2">
    <source>
        <dbReference type="ARBA" id="ARBA00022741"/>
    </source>
</evidence>
<dbReference type="EMBL" id="UINC01222646">
    <property type="protein sequence ID" value="SVE51519.1"/>
    <property type="molecule type" value="Genomic_DNA"/>
</dbReference>
<keyword evidence="5" id="KW-0030">Aminoacyl-tRNA synthetase</keyword>
<evidence type="ECO:0008006" key="10">
    <source>
        <dbReference type="Google" id="ProtNLM"/>
    </source>
</evidence>
<evidence type="ECO:0000259" key="7">
    <source>
        <dbReference type="Pfam" id="PF00133"/>
    </source>
</evidence>
<dbReference type="Gene3D" id="1.10.730.10">
    <property type="entry name" value="Isoleucyl-tRNA Synthetase, Domain 1"/>
    <property type="match status" value="1"/>
</dbReference>
<reference evidence="9" key="1">
    <citation type="submission" date="2018-05" db="EMBL/GenBank/DDBJ databases">
        <authorList>
            <person name="Lanie J.A."/>
            <person name="Ng W.-L."/>
            <person name="Kazmierczak K.M."/>
            <person name="Andrzejewski T.M."/>
            <person name="Davidsen T.M."/>
            <person name="Wayne K.J."/>
            <person name="Tettelin H."/>
            <person name="Glass J.I."/>
            <person name="Rusch D."/>
            <person name="Podicherti R."/>
            <person name="Tsui H.-C.T."/>
            <person name="Winkler M.E."/>
        </authorList>
    </citation>
    <scope>NUCLEOTIDE SEQUENCE</scope>
</reference>
<dbReference type="SUPFAM" id="SSF47323">
    <property type="entry name" value="Anticodon-binding domain of a subclass of class I aminoacyl-tRNA synthetases"/>
    <property type="match status" value="1"/>
</dbReference>
<dbReference type="InterPro" id="IPR013155">
    <property type="entry name" value="M/V/L/I-tRNA-synth_anticd-bd"/>
</dbReference>
<evidence type="ECO:0000259" key="8">
    <source>
        <dbReference type="Pfam" id="PF08264"/>
    </source>
</evidence>
<dbReference type="PANTHER" id="PTHR42780:SF1">
    <property type="entry name" value="ISOLEUCINE--TRNA LIGASE, CYTOPLASMIC"/>
    <property type="match status" value="1"/>
</dbReference>
<evidence type="ECO:0000256" key="5">
    <source>
        <dbReference type="ARBA" id="ARBA00023146"/>
    </source>
</evidence>
<keyword evidence="4" id="KW-0648">Protein biosynthesis</keyword>
<dbReference type="InterPro" id="IPR033709">
    <property type="entry name" value="Anticodon_Ile_ABEc"/>
</dbReference>
<dbReference type="GO" id="GO:0000049">
    <property type="term" value="F:tRNA binding"/>
    <property type="evidence" value="ECO:0007669"/>
    <property type="project" value="InterPro"/>
</dbReference>
<keyword evidence="1" id="KW-0436">Ligase</keyword>
<evidence type="ECO:0000256" key="6">
    <source>
        <dbReference type="ARBA" id="ARBA00048359"/>
    </source>
</evidence>
<dbReference type="InterPro" id="IPR023586">
    <property type="entry name" value="Ile-tRNA-ligase_type2"/>
</dbReference>
<dbReference type="InterPro" id="IPR014729">
    <property type="entry name" value="Rossmann-like_a/b/a_fold"/>
</dbReference>
<evidence type="ECO:0000313" key="9">
    <source>
        <dbReference type="EMBL" id="SVE51519.1"/>
    </source>
</evidence>
<gene>
    <name evidence="9" type="ORF">METZ01_LOCUS504373</name>
</gene>
<dbReference type="Gene3D" id="3.40.50.620">
    <property type="entry name" value="HUPs"/>
    <property type="match status" value="1"/>
</dbReference>